<accession>A0ABQ4BHG7</accession>
<dbReference type="Proteomes" id="UP000624709">
    <property type="component" value="Unassembled WGS sequence"/>
</dbReference>
<feature type="region of interest" description="Disordered" evidence="1">
    <location>
        <begin position="1"/>
        <end position="21"/>
    </location>
</feature>
<proteinExistence type="predicted"/>
<evidence type="ECO:0000313" key="2">
    <source>
        <dbReference type="EMBL" id="GIE70097.1"/>
    </source>
</evidence>
<evidence type="ECO:0000256" key="1">
    <source>
        <dbReference type="SAM" id="MobiDB-lite"/>
    </source>
</evidence>
<comment type="caution">
    <text evidence="2">The sequence shown here is derived from an EMBL/GenBank/DDBJ whole genome shotgun (WGS) entry which is preliminary data.</text>
</comment>
<reference evidence="2 3" key="1">
    <citation type="submission" date="2021-01" db="EMBL/GenBank/DDBJ databases">
        <title>Whole genome shotgun sequence of Actinoplanes palleronii NBRC 14916.</title>
        <authorList>
            <person name="Komaki H."/>
            <person name="Tamura T."/>
        </authorList>
    </citation>
    <scope>NUCLEOTIDE SEQUENCE [LARGE SCALE GENOMIC DNA]</scope>
    <source>
        <strain evidence="2 3">NBRC 14916</strain>
    </source>
</reference>
<evidence type="ECO:0000313" key="3">
    <source>
        <dbReference type="Proteomes" id="UP000624709"/>
    </source>
</evidence>
<sequence>MKDDENSATDHPIVAAPDGRGLPDLGSVRAAAVFASGENALAYALRRLAADLGSDTNTPLLAGFGNFAPPDPEPI</sequence>
<dbReference type="EMBL" id="BOMS01000098">
    <property type="protein sequence ID" value="GIE70097.1"/>
    <property type="molecule type" value="Genomic_DNA"/>
</dbReference>
<protein>
    <submittedName>
        <fullName evidence="2">Uncharacterized protein</fullName>
    </submittedName>
</protein>
<organism evidence="2 3">
    <name type="scientific">Actinoplanes palleronii</name>
    <dbReference type="NCBI Taxonomy" id="113570"/>
    <lineage>
        <taxon>Bacteria</taxon>
        <taxon>Bacillati</taxon>
        <taxon>Actinomycetota</taxon>
        <taxon>Actinomycetes</taxon>
        <taxon>Micromonosporales</taxon>
        <taxon>Micromonosporaceae</taxon>
        <taxon>Actinoplanes</taxon>
    </lineage>
</organism>
<keyword evidence="3" id="KW-1185">Reference proteome</keyword>
<gene>
    <name evidence="2" type="ORF">Apa02nite_062050</name>
</gene>
<dbReference type="RefSeq" id="WP_203828178.1">
    <property type="nucleotide sequence ID" value="NZ_BAAATY010000028.1"/>
</dbReference>
<name>A0ABQ4BHG7_9ACTN</name>